<dbReference type="EMBL" id="JAEPRD010000038">
    <property type="protein sequence ID" value="KAG2205235.1"/>
    <property type="molecule type" value="Genomic_DNA"/>
</dbReference>
<dbReference type="InterPro" id="IPR012946">
    <property type="entry name" value="X8"/>
</dbReference>
<evidence type="ECO:0000313" key="7">
    <source>
        <dbReference type="EMBL" id="KAG2205235.1"/>
    </source>
</evidence>
<dbReference type="EC" id="2.4.1.-" evidence="5"/>
<dbReference type="GO" id="GO:0098552">
    <property type="term" value="C:side of membrane"/>
    <property type="evidence" value="ECO:0007669"/>
    <property type="project" value="UniProtKB-KW"/>
</dbReference>
<dbReference type="OrthoDB" id="421038at2759"/>
<feature type="signal peptide" evidence="5">
    <location>
        <begin position="1"/>
        <end position="19"/>
    </location>
</feature>
<reference evidence="7" key="1">
    <citation type="submission" date="2020-12" db="EMBL/GenBank/DDBJ databases">
        <title>Metabolic potential, ecology and presence of endohyphal bacteria is reflected in genomic diversity of Mucoromycotina.</title>
        <authorList>
            <person name="Muszewska A."/>
            <person name="Okrasinska A."/>
            <person name="Steczkiewicz K."/>
            <person name="Drgas O."/>
            <person name="Orlowska M."/>
            <person name="Perlinska-Lenart U."/>
            <person name="Aleksandrzak-Piekarczyk T."/>
            <person name="Szatraj K."/>
            <person name="Zielenkiewicz U."/>
            <person name="Pilsyk S."/>
            <person name="Malc E."/>
            <person name="Mieczkowski P."/>
            <person name="Kruszewska J.S."/>
            <person name="Biernat P."/>
            <person name="Pawlowska J."/>
        </authorList>
    </citation>
    <scope>NUCLEOTIDE SEQUENCE</scope>
    <source>
        <strain evidence="7">WA0000017839</strain>
    </source>
</reference>
<comment type="caution">
    <text evidence="7">The sequence shown here is derived from an EMBL/GenBank/DDBJ whole genome shotgun (WGS) entry which is preliminary data.</text>
</comment>
<evidence type="ECO:0000313" key="8">
    <source>
        <dbReference type="Proteomes" id="UP000603453"/>
    </source>
</evidence>
<keyword evidence="5" id="KW-0808">Transferase</keyword>
<evidence type="ECO:0000259" key="6">
    <source>
        <dbReference type="SMART" id="SM00768"/>
    </source>
</evidence>
<evidence type="ECO:0000256" key="3">
    <source>
        <dbReference type="ARBA" id="ARBA00023157"/>
    </source>
</evidence>
<dbReference type="InterPro" id="IPR004886">
    <property type="entry name" value="Glucanosyltransferase"/>
</dbReference>
<keyword evidence="5" id="KW-0472">Membrane</keyword>
<keyword evidence="2 5" id="KW-0732">Signal</keyword>
<dbReference type="AlphaFoldDB" id="A0A8H7V2Y0"/>
<dbReference type="Pfam" id="PF03198">
    <property type="entry name" value="Glyco_hydro_72"/>
    <property type="match status" value="1"/>
</dbReference>
<dbReference type="GO" id="GO:0071970">
    <property type="term" value="P:fungal-type cell wall (1-&gt;3)-beta-D-glucan biosynthetic process"/>
    <property type="evidence" value="ECO:0007669"/>
    <property type="project" value="TreeGrafter"/>
</dbReference>
<proteinExistence type="inferred from homology"/>
<evidence type="ECO:0000256" key="5">
    <source>
        <dbReference type="RuleBase" id="RU361209"/>
    </source>
</evidence>
<evidence type="ECO:0000256" key="4">
    <source>
        <dbReference type="ARBA" id="ARBA00023180"/>
    </source>
</evidence>
<keyword evidence="5" id="KW-0449">Lipoprotein</keyword>
<dbReference type="PANTHER" id="PTHR31468:SF10">
    <property type="entry name" value="1,3-BETA-GLUCANOSYLTRANSFERASE GAS2"/>
    <property type="match status" value="1"/>
</dbReference>
<evidence type="ECO:0000256" key="1">
    <source>
        <dbReference type="ARBA" id="ARBA00007528"/>
    </source>
</evidence>
<dbReference type="GO" id="GO:0042124">
    <property type="term" value="F:1,3-beta-glucanosyltransferase activity"/>
    <property type="evidence" value="ECO:0007669"/>
    <property type="project" value="TreeGrafter"/>
</dbReference>
<feature type="chain" id="PRO_5034805527" description="1,3-beta-glucanosyltransferase" evidence="5">
    <location>
        <begin position="20"/>
        <end position="517"/>
    </location>
</feature>
<comment type="function">
    <text evidence="5">Splits internally a 1,3-beta-glucan molecule and transfers the newly generated reducing end (the donor) to the non-reducing end of another 1,3-beta-glucan molecule (the acceptor) forming a 1,3-beta linkage, resulting in the elongation of 1,3-beta-glucan chains in the cell wall.</text>
</comment>
<keyword evidence="3" id="KW-1015">Disulfide bond</keyword>
<dbReference type="SUPFAM" id="SSF51445">
    <property type="entry name" value="(Trans)glycosidases"/>
    <property type="match status" value="1"/>
</dbReference>
<dbReference type="GO" id="GO:0031505">
    <property type="term" value="P:fungal-type cell wall organization"/>
    <property type="evidence" value="ECO:0007669"/>
    <property type="project" value="TreeGrafter"/>
</dbReference>
<dbReference type="PANTHER" id="PTHR31468">
    <property type="entry name" value="1,3-BETA-GLUCANOSYLTRANSFERASE GAS1"/>
    <property type="match status" value="1"/>
</dbReference>
<comment type="subcellular location">
    <subcellularLocation>
        <location evidence="5">Cell membrane</location>
        <topology evidence="5">Lipid-anchor</topology>
        <topology evidence="5">GPI-anchor</topology>
    </subcellularLocation>
</comment>
<keyword evidence="5" id="KW-0336">GPI-anchor</keyword>
<dbReference type="FunFam" id="3.20.20.80:FF:000038">
    <property type="entry name" value="1,3-beta-glucanosyltransferase"/>
    <property type="match status" value="1"/>
</dbReference>
<organism evidence="7 8">
    <name type="scientific">Mucor saturninus</name>
    <dbReference type="NCBI Taxonomy" id="64648"/>
    <lineage>
        <taxon>Eukaryota</taxon>
        <taxon>Fungi</taxon>
        <taxon>Fungi incertae sedis</taxon>
        <taxon>Mucoromycota</taxon>
        <taxon>Mucoromycotina</taxon>
        <taxon>Mucoromycetes</taxon>
        <taxon>Mucorales</taxon>
        <taxon>Mucorineae</taxon>
        <taxon>Mucoraceae</taxon>
        <taxon>Mucor</taxon>
    </lineage>
</organism>
<name>A0A8H7V2Y0_9FUNG</name>
<gene>
    <name evidence="7" type="ORF">INT47_009500</name>
</gene>
<keyword evidence="8" id="KW-1185">Reference proteome</keyword>
<feature type="domain" description="X8" evidence="6">
    <location>
        <begin position="371"/>
        <end position="466"/>
    </location>
</feature>
<comment type="similarity">
    <text evidence="1 5">Belongs to the glycosyl hydrolase 72 family.</text>
</comment>
<sequence length="517" mass="56112">MKISATLLLLACASSSTFALNEIVIKGSKFFDSVTKDQFFIKGVAYQPRGEISDNNTMDPLADPAACARDAPMMAKLGTNVLRVYEVDPKNNHDACMKSFEDAGIYLLLDIATPHFSINRKSPEYGVSLYNAYKNTVDAFSKYNNLIAFIAGNEVTNDKTNTPASAFVKAALRDIKTYIKSKNGRSIPVGYASNDDEYIRDAIKDYFNCGDPDSQADFFGVNLYEWCGVSTFEKSGFKDRTQEFENYSKPVFLSEYGCNLVTPRGFSEVSALYGPEMTGVWSGGVVYEWTQENNRYGLVQITPSGEVEVLPDYTNLQNEINKAKPKGVKMDAYTESRAAPDCPAITGNWKASINLPPTPSDGACECMVQNLECVASDKVSMITGEKGNSTIGSQLDTMCGLVSCGDIVSDGEKGLYGGFSFCSPRDKLSWLYNLKARELKTSTSCGFNGLGQEVAPKRFDIQTCAKIAPNLGEVTESGPGNGNALASSASRMITNISGHGNAFVASLVCVLAATFFM</sequence>
<accession>A0A8H7V2Y0</accession>
<dbReference type="Gene3D" id="1.20.58.1040">
    <property type="match status" value="1"/>
</dbReference>
<dbReference type="GO" id="GO:0005886">
    <property type="term" value="C:plasma membrane"/>
    <property type="evidence" value="ECO:0007669"/>
    <property type="project" value="UniProtKB-SubCell"/>
</dbReference>
<keyword evidence="4" id="KW-0325">Glycoprotein</keyword>
<dbReference type="Gene3D" id="3.20.20.80">
    <property type="entry name" value="Glycosidases"/>
    <property type="match status" value="1"/>
</dbReference>
<dbReference type="Pfam" id="PF07983">
    <property type="entry name" value="X8"/>
    <property type="match status" value="1"/>
</dbReference>
<protein>
    <recommendedName>
        <fullName evidence="5">1,3-beta-glucanosyltransferase</fullName>
        <ecNumber evidence="5">2.4.1.-</ecNumber>
    </recommendedName>
</protein>
<dbReference type="Proteomes" id="UP000603453">
    <property type="component" value="Unassembled WGS sequence"/>
</dbReference>
<dbReference type="InterPro" id="IPR017853">
    <property type="entry name" value="GH"/>
</dbReference>
<dbReference type="SMART" id="SM00768">
    <property type="entry name" value="X8"/>
    <property type="match status" value="1"/>
</dbReference>
<evidence type="ECO:0000256" key="2">
    <source>
        <dbReference type="ARBA" id="ARBA00022729"/>
    </source>
</evidence>